<dbReference type="EMBL" id="LASV01000278">
    <property type="protein sequence ID" value="KKA20231.1"/>
    <property type="molecule type" value="Genomic_DNA"/>
</dbReference>
<gene>
    <name evidence="1" type="ORF">T310_5737</name>
</gene>
<dbReference type="Proteomes" id="UP000053958">
    <property type="component" value="Unassembled WGS sequence"/>
</dbReference>
<evidence type="ECO:0000313" key="2">
    <source>
        <dbReference type="Proteomes" id="UP000053958"/>
    </source>
</evidence>
<comment type="caution">
    <text evidence="1">The sequence shown here is derived from an EMBL/GenBank/DDBJ whole genome shotgun (WGS) entry which is preliminary data.</text>
</comment>
<dbReference type="AlphaFoldDB" id="A0A0F4YQW7"/>
<reference evidence="1 2" key="1">
    <citation type="submission" date="2015-04" db="EMBL/GenBank/DDBJ databases">
        <authorList>
            <person name="Heijne W.H."/>
            <person name="Fedorova N.D."/>
            <person name="Nierman W.C."/>
            <person name="Vollebregt A.W."/>
            <person name="Zhao Z."/>
            <person name="Wu L."/>
            <person name="Kumar M."/>
            <person name="Stam H."/>
            <person name="van den Berg M.A."/>
            <person name="Pel H.J."/>
        </authorList>
    </citation>
    <scope>NUCLEOTIDE SEQUENCE [LARGE SCALE GENOMIC DNA]</scope>
    <source>
        <strain evidence="1 2">CBS 393.64</strain>
    </source>
</reference>
<dbReference type="GeneID" id="25318077"/>
<keyword evidence="2" id="KW-1185">Reference proteome</keyword>
<sequence>MAARSEWVADDRDDEDEGHLDEFRNRVREVWEQIHLEKMLSEADKYLQALPNHPLEWMYFGQIPMGVRVIDAVWGEEYLCSEGLIFFTAIIST</sequence>
<dbReference type="OrthoDB" id="3257981at2759"/>
<proteinExistence type="predicted"/>
<evidence type="ECO:0000313" key="1">
    <source>
        <dbReference type="EMBL" id="KKA20231.1"/>
    </source>
</evidence>
<protein>
    <submittedName>
        <fullName evidence="1">Uncharacterized protein</fullName>
    </submittedName>
</protein>
<name>A0A0F4YQW7_RASE3</name>
<organism evidence="1 2">
    <name type="scientific">Rasamsonia emersonii (strain ATCC 16479 / CBS 393.64 / IMI 116815)</name>
    <dbReference type="NCBI Taxonomy" id="1408163"/>
    <lineage>
        <taxon>Eukaryota</taxon>
        <taxon>Fungi</taxon>
        <taxon>Dikarya</taxon>
        <taxon>Ascomycota</taxon>
        <taxon>Pezizomycotina</taxon>
        <taxon>Eurotiomycetes</taxon>
        <taxon>Eurotiomycetidae</taxon>
        <taxon>Eurotiales</taxon>
        <taxon>Trichocomaceae</taxon>
        <taxon>Rasamsonia</taxon>
    </lineage>
</organism>
<accession>A0A0F4YQW7</accession>
<dbReference type="RefSeq" id="XP_013326843.1">
    <property type="nucleotide sequence ID" value="XM_013471389.1"/>
</dbReference>